<dbReference type="KEGG" id="hat:RC74_07310"/>
<dbReference type="AlphaFoldDB" id="A0A126UZG8"/>
<dbReference type="Pfam" id="PF13410">
    <property type="entry name" value="GST_C_2"/>
    <property type="match status" value="1"/>
</dbReference>
<dbReference type="CDD" id="cd03196">
    <property type="entry name" value="GST_C_5"/>
    <property type="match status" value="1"/>
</dbReference>
<dbReference type="PANTHER" id="PTHR43968:SF6">
    <property type="entry name" value="GLUTATHIONE S-TRANSFERASE OMEGA"/>
    <property type="match status" value="1"/>
</dbReference>
<dbReference type="STRING" id="1579316.RC74_07310"/>
<dbReference type="InterPro" id="IPR050983">
    <property type="entry name" value="GST_Omega/HSP26"/>
</dbReference>
<dbReference type="Proteomes" id="UP000070371">
    <property type="component" value="Chromosome"/>
</dbReference>
<dbReference type="GO" id="GO:0005737">
    <property type="term" value="C:cytoplasm"/>
    <property type="evidence" value="ECO:0007669"/>
    <property type="project" value="TreeGrafter"/>
</dbReference>
<dbReference type="InterPro" id="IPR036282">
    <property type="entry name" value="Glutathione-S-Trfase_C_sf"/>
</dbReference>
<name>A0A126UZG8_9RHOB</name>
<dbReference type="EMBL" id="CP014327">
    <property type="protein sequence ID" value="AML51105.1"/>
    <property type="molecule type" value="Genomic_DNA"/>
</dbReference>
<sequence length="208" mass="23683">MKPLLYSFRRCPYAMRARLALASAQIPCELREILLRDKPEAMLEASPKGTVPVLILPNGVVDESLDIMIWALSQNDPEGWLNGQAEALALIKRSDGPFKSALDRYKYATRYEGVDSTEERTKASLFLQDLNTRLAHTPYLLGEHPTLADMGIVTFVRQFANVDRVWFDAQPWPDLIRWLETFLASPRFAHIMVKHPVWMPDTAGIDFP</sequence>
<dbReference type="InterPro" id="IPR004045">
    <property type="entry name" value="Glutathione_S-Trfase_N"/>
</dbReference>
<dbReference type="CDD" id="cd03060">
    <property type="entry name" value="GST_N_Omega_like"/>
    <property type="match status" value="1"/>
</dbReference>
<dbReference type="SUPFAM" id="SSF47616">
    <property type="entry name" value="GST C-terminal domain-like"/>
    <property type="match status" value="1"/>
</dbReference>
<gene>
    <name evidence="3" type="ORF">RC74_07310</name>
</gene>
<dbReference type="InterPro" id="IPR010987">
    <property type="entry name" value="Glutathione-S-Trfase_C-like"/>
</dbReference>
<proteinExistence type="predicted"/>
<dbReference type="InterPro" id="IPR036249">
    <property type="entry name" value="Thioredoxin-like_sf"/>
</dbReference>
<dbReference type="Gene3D" id="1.20.1050.10">
    <property type="match status" value="1"/>
</dbReference>
<dbReference type="GO" id="GO:0016740">
    <property type="term" value="F:transferase activity"/>
    <property type="evidence" value="ECO:0007669"/>
    <property type="project" value="UniProtKB-KW"/>
</dbReference>
<evidence type="ECO:0000313" key="4">
    <source>
        <dbReference type="Proteomes" id="UP000070371"/>
    </source>
</evidence>
<evidence type="ECO:0000259" key="2">
    <source>
        <dbReference type="PROSITE" id="PS50405"/>
    </source>
</evidence>
<protein>
    <submittedName>
        <fullName evidence="3">Glutathione S-transferase</fullName>
    </submittedName>
</protein>
<feature type="domain" description="GST N-terminal" evidence="1">
    <location>
        <begin position="1"/>
        <end position="79"/>
    </location>
</feature>
<evidence type="ECO:0000259" key="1">
    <source>
        <dbReference type="PROSITE" id="PS50404"/>
    </source>
</evidence>
<dbReference type="RefSeq" id="WP_039003223.1">
    <property type="nucleotide sequence ID" value="NZ_CP014327.1"/>
</dbReference>
<dbReference type="SUPFAM" id="SSF52833">
    <property type="entry name" value="Thioredoxin-like"/>
    <property type="match status" value="1"/>
</dbReference>
<reference evidence="3 4" key="1">
    <citation type="submission" date="2016-02" db="EMBL/GenBank/DDBJ databases">
        <title>Complete genome sequence of Halocynthiibacter arcticus PAMC 20958t from arctic marine sediment.</title>
        <authorList>
            <person name="Lee Y.M."/>
            <person name="Baek K."/>
            <person name="Lee H.K."/>
            <person name="Shin S.C."/>
        </authorList>
    </citation>
    <scope>NUCLEOTIDE SEQUENCE [LARGE SCALE GENOMIC DNA]</scope>
    <source>
        <strain evidence="3">PAMC 20958</strain>
    </source>
</reference>
<feature type="domain" description="GST C-terminal" evidence="2">
    <location>
        <begin position="75"/>
        <end position="200"/>
    </location>
</feature>
<keyword evidence="3" id="KW-0808">Transferase</keyword>
<keyword evidence="4" id="KW-1185">Reference proteome</keyword>
<dbReference type="Pfam" id="PF13417">
    <property type="entry name" value="GST_N_3"/>
    <property type="match status" value="1"/>
</dbReference>
<evidence type="ECO:0000313" key="3">
    <source>
        <dbReference type="EMBL" id="AML51105.1"/>
    </source>
</evidence>
<dbReference type="PROSITE" id="PS50405">
    <property type="entry name" value="GST_CTER"/>
    <property type="match status" value="1"/>
</dbReference>
<accession>A0A126UZG8</accession>
<dbReference type="PANTHER" id="PTHR43968">
    <property type="match status" value="1"/>
</dbReference>
<dbReference type="Gene3D" id="3.40.30.10">
    <property type="entry name" value="Glutaredoxin"/>
    <property type="match status" value="1"/>
</dbReference>
<dbReference type="PROSITE" id="PS50404">
    <property type="entry name" value="GST_NTER"/>
    <property type="match status" value="1"/>
</dbReference>
<organism evidence="3 4">
    <name type="scientific">Falsihalocynthiibacter arcticus</name>
    <dbReference type="NCBI Taxonomy" id="1579316"/>
    <lineage>
        <taxon>Bacteria</taxon>
        <taxon>Pseudomonadati</taxon>
        <taxon>Pseudomonadota</taxon>
        <taxon>Alphaproteobacteria</taxon>
        <taxon>Rhodobacterales</taxon>
        <taxon>Roseobacteraceae</taxon>
        <taxon>Falsihalocynthiibacter</taxon>
    </lineage>
</organism>
<dbReference type="OrthoDB" id="9813092at2"/>